<feature type="repeat" description="PPR" evidence="2">
    <location>
        <begin position="179"/>
        <end position="213"/>
    </location>
</feature>
<feature type="compositionally biased region" description="Basic and acidic residues" evidence="3">
    <location>
        <begin position="893"/>
        <end position="903"/>
    </location>
</feature>
<name>A0ABR4HJQ5_9EURO</name>
<evidence type="ECO:0000313" key="5">
    <source>
        <dbReference type="Proteomes" id="UP001610334"/>
    </source>
</evidence>
<dbReference type="InterPro" id="IPR002885">
    <property type="entry name" value="PPR_rpt"/>
</dbReference>
<feature type="compositionally biased region" description="Low complexity" evidence="3">
    <location>
        <begin position="800"/>
        <end position="816"/>
    </location>
</feature>
<proteinExistence type="predicted"/>
<feature type="compositionally biased region" description="Low complexity" evidence="3">
    <location>
        <begin position="870"/>
        <end position="880"/>
    </location>
</feature>
<feature type="compositionally biased region" description="Acidic residues" evidence="3">
    <location>
        <begin position="779"/>
        <end position="790"/>
    </location>
</feature>
<keyword evidence="5" id="KW-1185">Reference proteome</keyword>
<dbReference type="Gene3D" id="1.25.40.10">
    <property type="entry name" value="Tetratricopeptide repeat domain"/>
    <property type="match status" value="1"/>
</dbReference>
<reference evidence="4 5" key="1">
    <citation type="submission" date="2024-07" db="EMBL/GenBank/DDBJ databases">
        <title>Section-level genome sequencing and comparative genomics of Aspergillus sections Usti and Cavernicolus.</title>
        <authorList>
            <consortium name="Lawrence Berkeley National Laboratory"/>
            <person name="Nybo J.L."/>
            <person name="Vesth T.C."/>
            <person name="Theobald S."/>
            <person name="Frisvad J.C."/>
            <person name="Larsen T.O."/>
            <person name="Kjaerboelling I."/>
            <person name="Rothschild-Mancinelli K."/>
            <person name="Lyhne E.K."/>
            <person name="Kogle M.E."/>
            <person name="Barry K."/>
            <person name="Clum A."/>
            <person name="Na H."/>
            <person name="Ledsgaard L."/>
            <person name="Lin J."/>
            <person name="Lipzen A."/>
            <person name="Kuo A."/>
            <person name="Riley R."/>
            <person name="Mondo S."/>
            <person name="Labutti K."/>
            <person name="Haridas S."/>
            <person name="Pangalinan J."/>
            <person name="Salamov A.A."/>
            <person name="Simmons B.A."/>
            <person name="Magnuson J.K."/>
            <person name="Chen J."/>
            <person name="Drula E."/>
            <person name="Henrissat B."/>
            <person name="Wiebenga A."/>
            <person name="Lubbers R.J."/>
            <person name="Gomes A.C."/>
            <person name="Makela M.R."/>
            <person name="Stajich J."/>
            <person name="Grigoriev I.V."/>
            <person name="Mortensen U.H."/>
            <person name="De Vries R.P."/>
            <person name="Baker S.E."/>
            <person name="Andersen M.R."/>
        </authorList>
    </citation>
    <scope>NUCLEOTIDE SEQUENCE [LARGE SCALE GENOMIC DNA]</scope>
    <source>
        <strain evidence="4 5">CBS 588.65</strain>
    </source>
</reference>
<feature type="compositionally biased region" description="Polar residues" evidence="3">
    <location>
        <begin position="824"/>
        <end position="837"/>
    </location>
</feature>
<protein>
    <recommendedName>
        <fullName evidence="6">Pentatricopeptide repeat protein</fullName>
    </recommendedName>
</protein>
<comment type="caution">
    <text evidence="4">The sequence shown here is derived from an EMBL/GenBank/DDBJ whole genome shotgun (WGS) entry which is preliminary data.</text>
</comment>
<evidence type="ECO:0000313" key="4">
    <source>
        <dbReference type="EMBL" id="KAL2815721.1"/>
    </source>
</evidence>
<sequence length="920" mass="103380">MFRCSHVTALRTQFIPSAALRSPLSSPWAIAPRSCSLLAPAPKTAQTVTPRTALSQSRLYSTELDEGNDQRNSHWDVDDEFEEPRRKATPAFKRDTRDLAKKAKIHGPWVFRKRKAQDHLVQVATGKGEPANRKMIQMELKWIKDRVQLAQRVRRLLNNDDIGFAAALVHAAQIQGLDCAASWNEILGYCMDKGSPVAAWKFWNKMKKLGNRPTAYSYTIMLHGISQNERYPGFHPMDMALKIYRGVEAPNSTVKPSIIIGNAMLGVCSRHNDMDTLWEIAGELPEEGPGSPDDVTYTIILNAIRGSVQKAVESLRTSTATTKDMVRRRRLLGVAEGKKIWRDVVYRWKKGEIQMKDQLVAAMTGILLEGPEERHLYEVFKLYQQTTGIPDFSGTPGDTLSMRLIAHRNSLVFGTVEDVPFVDVAEERTADAIGIKPEGMAEVQEEERGGFQDVFEPVVAWNVEPYLQENGNPPATPSKGPMYMPISNRTLTRILDVALLTNDFGAIGKRYWDHLTQDAISYRITPDTLSGLAYLRILRLTRSTKRAVGVIREKMVPTGNASGVIFHIGMSVCRRDRKNFNILLLANELIALMDKSLVLPDARAVTGYIVLINFLADSAQLLPALKGLDEEKQNLASDKSGGLQTVYRQLRANLLLVAIETIRPAVSKLKTALEEVMNGPPARARGFKGAEKNSVKVFPQGCDDIILVLQRTRQLIDSALENATEHYPSKEILEELKKESLGLRKYSNALISEKYGAKRIYPTEEQKRDFVARTKVDADTEVQSEAEELSSEQFPPFKFPESQLPESQSSELPSQEHQPRLSELQETQYQNTQPQETQAEKPNLQEIQVDESQLSELRSEETQSEDSPSEKIQPQQSQPQDLLPEETQVEKSQSQERSSESRSETPLSQETPSEEPRPDK</sequence>
<evidence type="ECO:0000256" key="3">
    <source>
        <dbReference type="SAM" id="MobiDB-lite"/>
    </source>
</evidence>
<dbReference type="EMBL" id="JBFXLT010000026">
    <property type="protein sequence ID" value="KAL2815721.1"/>
    <property type="molecule type" value="Genomic_DNA"/>
</dbReference>
<accession>A0ABR4HJQ5</accession>
<dbReference type="PANTHER" id="PTHR47942">
    <property type="entry name" value="TETRATRICOPEPTIDE REPEAT (TPR)-LIKE SUPERFAMILY PROTEIN-RELATED"/>
    <property type="match status" value="1"/>
</dbReference>
<evidence type="ECO:0000256" key="1">
    <source>
        <dbReference type="ARBA" id="ARBA00022737"/>
    </source>
</evidence>
<dbReference type="InterPro" id="IPR051222">
    <property type="entry name" value="PPR/CCM1_RNA-binding"/>
</dbReference>
<feature type="region of interest" description="Disordered" evidence="3">
    <location>
        <begin position="61"/>
        <end position="83"/>
    </location>
</feature>
<gene>
    <name evidence="4" type="ORF">BJX63DRAFT_156957</name>
</gene>
<dbReference type="InterPro" id="IPR011990">
    <property type="entry name" value="TPR-like_helical_dom_sf"/>
</dbReference>
<dbReference type="PANTHER" id="PTHR47942:SF63">
    <property type="entry name" value="PENTATRICOPEPTIDE REPEAT-CONTAINING PROTEIN"/>
    <property type="match status" value="1"/>
</dbReference>
<feature type="region of interest" description="Disordered" evidence="3">
    <location>
        <begin position="778"/>
        <end position="920"/>
    </location>
</feature>
<dbReference type="PROSITE" id="PS51375">
    <property type="entry name" value="PPR"/>
    <property type="match status" value="1"/>
</dbReference>
<evidence type="ECO:0000256" key="2">
    <source>
        <dbReference type="PROSITE-ProRule" id="PRU00708"/>
    </source>
</evidence>
<organism evidence="4 5">
    <name type="scientific">Aspergillus granulosus</name>
    <dbReference type="NCBI Taxonomy" id="176169"/>
    <lineage>
        <taxon>Eukaryota</taxon>
        <taxon>Fungi</taxon>
        <taxon>Dikarya</taxon>
        <taxon>Ascomycota</taxon>
        <taxon>Pezizomycotina</taxon>
        <taxon>Eurotiomycetes</taxon>
        <taxon>Eurotiomycetidae</taxon>
        <taxon>Eurotiales</taxon>
        <taxon>Aspergillaceae</taxon>
        <taxon>Aspergillus</taxon>
        <taxon>Aspergillus subgen. Nidulantes</taxon>
    </lineage>
</organism>
<dbReference type="Pfam" id="PF13041">
    <property type="entry name" value="PPR_2"/>
    <property type="match status" value="1"/>
</dbReference>
<dbReference type="Proteomes" id="UP001610334">
    <property type="component" value="Unassembled WGS sequence"/>
</dbReference>
<keyword evidence="1" id="KW-0677">Repeat</keyword>
<evidence type="ECO:0008006" key="6">
    <source>
        <dbReference type="Google" id="ProtNLM"/>
    </source>
</evidence>